<proteinExistence type="predicted"/>
<keyword evidence="3" id="KW-1185">Reference proteome</keyword>
<gene>
    <name evidence="2" type="ORF">PV328_003840</name>
</gene>
<dbReference type="EMBL" id="JAQQBS010001422">
    <property type="protein sequence ID" value="KAK0165316.1"/>
    <property type="molecule type" value="Genomic_DNA"/>
</dbReference>
<evidence type="ECO:0008006" key="4">
    <source>
        <dbReference type="Google" id="ProtNLM"/>
    </source>
</evidence>
<dbReference type="AlphaFoldDB" id="A0AA39F9H0"/>
<organism evidence="2 3">
    <name type="scientific">Microctonus aethiopoides</name>
    <dbReference type="NCBI Taxonomy" id="144406"/>
    <lineage>
        <taxon>Eukaryota</taxon>
        <taxon>Metazoa</taxon>
        <taxon>Ecdysozoa</taxon>
        <taxon>Arthropoda</taxon>
        <taxon>Hexapoda</taxon>
        <taxon>Insecta</taxon>
        <taxon>Pterygota</taxon>
        <taxon>Neoptera</taxon>
        <taxon>Endopterygota</taxon>
        <taxon>Hymenoptera</taxon>
        <taxon>Apocrita</taxon>
        <taxon>Ichneumonoidea</taxon>
        <taxon>Braconidae</taxon>
        <taxon>Euphorinae</taxon>
        <taxon>Microctonus</taxon>
    </lineage>
</organism>
<evidence type="ECO:0000256" key="1">
    <source>
        <dbReference type="SAM" id="Coils"/>
    </source>
</evidence>
<name>A0AA39F9H0_9HYME</name>
<comment type="caution">
    <text evidence="2">The sequence shown here is derived from an EMBL/GenBank/DDBJ whole genome shotgun (WGS) entry which is preliminary data.</text>
</comment>
<evidence type="ECO:0000313" key="2">
    <source>
        <dbReference type="EMBL" id="KAK0165316.1"/>
    </source>
</evidence>
<dbReference type="InterPro" id="IPR024849">
    <property type="entry name" value="Shootin-1"/>
</dbReference>
<dbReference type="GO" id="GO:2001224">
    <property type="term" value="P:positive regulation of neuron migration"/>
    <property type="evidence" value="ECO:0007669"/>
    <property type="project" value="TreeGrafter"/>
</dbReference>
<dbReference type="GO" id="GO:0044295">
    <property type="term" value="C:axonal growth cone"/>
    <property type="evidence" value="ECO:0007669"/>
    <property type="project" value="TreeGrafter"/>
</dbReference>
<dbReference type="GO" id="GO:0031252">
    <property type="term" value="C:cell leading edge"/>
    <property type="evidence" value="ECO:0007669"/>
    <property type="project" value="TreeGrafter"/>
</dbReference>
<keyword evidence="1" id="KW-0175">Coiled coil</keyword>
<dbReference type="GO" id="GO:0005737">
    <property type="term" value="C:cytoplasm"/>
    <property type="evidence" value="ECO:0007669"/>
    <property type="project" value="TreeGrafter"/>
</dbReference>
<feature type="coiled-coil region" evidence="1">
    <location>
        <begin position="159"/>
        <end position="249"/>
    </location>
</feature>
<sequence length="632" mass="72403">MHRSELNYNLATPEIDRMKATSIMSNHSHIPIPKSFGLPNKSTLHSFSKRPNAVNTLAGEKSCPQSPTLQTRKMTVAAQRASFEKLDAAAAAAANINKRTLNDSNSSLIKIHDSGQQMATKKITTVCNNSRFNGNTNNNGVASLELNWKLKYEESEKKRKILLQKSEATSKQNAELEKKQRLLLKESSAMQSQLHDKDDKLQKLRTVSEAVCKEYEQLKRQYDVETGAMHKAMQQASQWYKQNRQLKRRSQVLVQRIMDSRPDALADDSYLSDEVDANDSDDAEELRQTITELSAEVARLQTELNAARLQEFEAQEQAALSNARLEDEKQMREKSDEMVKQLLIQKENMERVSRMVAEEVETLKTQCDRERENAKIIKLEADRVHKERNILVHQSALLMAEVGDDPNGRLLAVLQEMEALKRSLEEEKQEHIEQIQMLQDKLEEKESNVEFEIVEEKLKFAEIELNMMQERAERAEKEMAKLREIMRNLEDKVIELEKKNMMPPPPPLPPPPPPLPQSSNISRCTVKLLTQERLPNVNYRNSAIDDMENILGLPKKAPAVPQQPAIDDIINQIKGGRFTLKQTDKQRDEERRRKREMESAPAAVSEMLNILGTMRRRAKPIRQSLNFSDVST</sequence>
<dbReference type="Proteomes" id="UP001168990">
    <property type="component" value="Unassembled WGS sequence"/>
</dbReference>
<protein>
    <recommendedName>
        <fullName evidence="4">Shootin-1</fullName>
    </recommendedName>
</protein>
<dbReference type="GO" id="GO:0048812">
    <property type="term" value="P:neuron projection morphogenesis"/>
    <property type="evidence" value="ECO:0007669"/>
    <property type="project" value="TreeGrafter"/>
</dbReference>
<reference evidence="2" key="1">
    <citation type="journal article" date="2023" name="bioRxiv">
        <title>Scaffold-level genome assemblies of two parasitoid biocontrol wasps reveal the parthenogenesis mechanism and an associated novel virus.</title>
        <authorList>
            <person name="Inwood S."/>
            <person name="Skelly J."/>
            <person name="Guhlin J."/>
            <person name="Harrop T."/>
            <person name="Goldson S."/>
            <person name="Dearden P."/>
        </authorList>
    </citation>
    <scope>NUCLEOTIDE SEQUENCE</scope>
    <source>
        <strain evidence="2">Irish</strain>
        <tissue evidence="2">Whole body</tissue>
    </source>
</reference>
<dbReference type="PANTHER" id="PTHR46606">
    <property type="entry name" value="SHOOTIN-1"/>
    <property type="match status" value="1"/>
</dbReference>
<dbReference type="SUPFAM" id="SSF57997">
    <property type="entry name" value="Tropomyosin"/>
    <property type="match status" value="1"/>
</dbReference>
<dbReference type="PANTHER" id="PTHR46606:SF5">
    <property type="entry name" value="SHOOTIN-1"/>
    <property type="match status" value="1"/>
</dbReference>
<evidence type="ECO:0000313" key="3">
    <source>
        <dbReference type="Proteomes" id="UP001168990"/>
    </source>
</evidence>
<accession>A0AA39F9H0</accession>
<feature type="coiled-coil region" evidence="1">
    <location>
        <begin position="283"/>
        <end position="317"/>
    </location>
</feature>
<feature type="coiled-coil region" evidence="1">
    <location>
        <begin position="407"/>
        <end position="499"/>
    </location>
</feature>
<reference evidence="2" key="2">
    <citation type="submission" date="2023-03" db="EMBL/GenBank/DDBJ databases">
        <authorList>
            <person name="Inwood S.N."/>
            <person name="Skelly J.G."/>
            <person name="Guhlin J."/>
            <person name="Harrop T.W.R."/>
            <person name="Goldson S.G."/>
            <person name="Dearden P.K."/>
        </authorList>
    </citation>
    <scope>NUCLEOTIDE SEQUENCE</scope>
    <source>
        <strain evidence="2">Irish</strain>
        <tissue evidence="2">Whole body</tissue>
    </source>
</reference>